<dbReference type="Pfam" id="PF01551">
    <property type="entry name" value="Peptidase_M23"/>
    <property type="match status" value="1"/>
</dbReference>
<keyword evidence="3" id="KW-0645">Protease</keyword>
<dbReference type="CDD" id="cd12797">
    <property type="entry name" value="M23_peptidase"/>
    <property type="match status" value="1"/>
</dbReference>
<evidence type="ECO:0000256" key="4">
    <source>
        <dbReference type="ARBA" id="ARBA00022723"/>
    </source>
</evidence>
<evidence type="ECO:0000313" key="10">
    <source>
        <dbReference type="EMBL" id="NER14461.1"/>
    </source>
</evidence>
<dbReference type="GO" id="GO:0030313">
    <property type="term" value="C:cell envelope"/>
    <property type="evidence" value="ECO:0007669"/>
    <property type="project" value="UniProtKB-SubCell"/>
</dbReference>
<evidence type="ECO:0000256" key="1">
    <source>
        <dbReference type="ARBA" id="ARBA00001947"/>
    </source>
</evidence>
<dbReference type="Proteomes" id="UP000468581">
    <property type="component" value="Unassembled WGS sequence"/>
</dbReference>
<dbReference type="SUPFAM" id="SSF51261">
    <property type="entry name" value="Duplicated hybrid motif"/>
    <property type="match status" value="1"/>
</dbReference>
<reference evidence="10 11" key="1">
    <citation type="submission" date="2020-01" db="EMBL/GenBank/DDBJ databases">
        <title>Leptobacterium flavescens.</title>
        <authorList>
            <person name="Wang G."/>
        </authorList>
    </citation>
    <scope>NUCLEOTIDE SEQUENCE [LARGE SCALE GENOMIC DNA]</scope>
    <source>
        <strain evidence="10 11">KCTC 22160</strain>
    </source>
</reference>
<dbReference type="Gene3D" id="3.10.450.350">
    <property type="match status" value="2"/>
</dbReference>
<dbReference type="PANTHER" id="PTHR21666">
    <property type="entry name" value="PEPTIDASE-RELATED"/>
    <property type="match status" value="1"/>
</dbReference>
<name>A0A6P0UM88_9FLAO</name>
<dbReference type="InterPro" id="IPR011055">
    <property type="entry name" value="Dup_hybrid_motif"/>
</dbReference>
<evidence type="ECO:0000256" key="6">
    <source>
        <dbReference type="ARBA" id="ARBA00022833"/>
    </source>
</evidence>
<dbReference type="InterPro" id="IPR045834">
    <property type="entry name" value="Csd3_N2"/>
</dbReference>
<keyword evidence="5" id="KW-0378">Hydrolase</keyword>
<keyword evidence="7" id="KW-0482">Metalloprotease</keyword>
<dbReference type="InterPro" id="IPR050570">
    <property type="entry name" value="Cell_wall_metabolism_enzyme"/>
</dbReference>
<sequence length="440" mass="50674">MKRIPVFMLMALAFACKGKKEELIVDQTEEIVEEAPVEVVEFGYNLNDYTVQKDTVKSGDSFGEILLNHRIGYSKIAEIAAQVKDTFDVTKIRAGKTYTLLKTKDTTEKAQVFIYKHDNINYTIVDFKDSLVNAVRYKKPVKIVEREATGVIETTLSDAVLEQGIDYEIINKMSDVYAWTVDFFRLQKGDRFKVIYKEKYIEDSIYAGSGEIIAAYFEHKEQPFYAFRYENDSILGTVDYYDDEANTLRRAFLRAPVKFSRISSRYNLRRRIAYYGNRVRPHKGTDYAANVGTPILATANGTVVASSYTRGNGKYVKIRHNSTYSTQYLHMQNRNVKVGDFVKQGDVIGWVGMTGNTSGPHVCYRFWKNGRQVDPYKQDLPAAEPIKPEIKDSYLKFIRPLVTQLDCIEFHEKKEVQEEYLTELNDINETDNVTNNRQSK</sequence>
<dbReference type="GO" id="GO:0006508">
    <property type="term" value="P:proteolysis"/>
    <property type="evidence" value="ECO:0007669"/>
    <property type="project" value="UniProtKB-KW"/>
</dbReference>
<organism evidence="10 11">
    <name type="scientific">Leptobacterium flavescens</name>
    <dbReference type="NCBI Taxonomy" id="472055"/>
    <lineage>
        <taxon>Bacteria</taxon>
        <taxon>Pseudomonadati</taxon>
        <taxon>Bacteroidota</taxon>
        <taxon>Flavobacteriia</taxon>
        <taxon>Flavobacteriales</taxon>
        <taxon>Flavobacteriaceae</taxon>
        <taxon>Leptobacterium</taxon>
    </lineage>
</organism>
<comment type="cofactor">
    <cofactor evidence="1">
        <name>Zn(2+)</name>
        <dbReference type="ChEBI" id="CHEBI:29105"/>
    </cofactor>
</comment>
<evidence type="ECO:0000256" key="3">
    <source>
        <dbReference type="ARBA" id="ARBA00022670"/>
    </source>
</evidence>
<comment type="subcellular location">
    <subcellularLocation>
        <location evidence="2">Cell envelope</location>
    </subcellularLocation>
</comment>
<feature type="domain" description="Csd3-like second N-terminal" evidence="9">
    <location>
        <begin position="146"/>
        <end position="267"/>
    </location>
</feature>
<dbReference type="Pfam" id="PF19425">
    <property type="entry name" value="Csd3_N2"/>
    <property type="match status" value="1"/>
</dbReference>
<evidence type="ECO:0000256" key="7">
    <source>
        <dbReference type="ARBA" id="ARBA00023049"/>
    </source>
</evidence>
<protein>
    <submittedName>
        <fullName evidence="10">Peptidoglycan DD-metalloendopeptidase family protein</fullName>
    </submittedName>
</protein>
<dbReference type="GO" id="GO:0046872">
    <property type="term" value="F:metal ion binding"/>
    <property type="evidence" value="ECO:0007669"/>
    <property type="project" value="UniProtKB-KW"/>
</dbReference>
<dbReference type="EMBL" id="JAABOO010000003">
    <property type="protein sequence ID" value="NER14461.1"/>
    <property type="molecule type" value="Genomic_DNA"/>
</dbReference>
<feature type="domain" description="M23ase beta-sheet core" evidence="8">
    <location>
        <begin position="281"/>
        <end position="375"/>
    </location>
</feature>
<dbReference type="PANTHER" id="PTHR21666:SF288">
    <property type="entry name" value="CELL DIVISION PROTEIN YTFB"/>
    <property type="match status" value="1"/>
</dbReference>
<keyword evidence="6" id="KW-0862">Zinc</keyword>
<evidence type="ECO:0000259" key="9">
    <source>
        <dbReference type="Pfam" id="PF19425"/>
    </source>
</evidence>
<evidence type="ECO:0000259" key="8">
    <source>
        <dbReference type="Pfam" id="PF01551"/>
    </source>
</evidence>
<accession>A0A6P0UM88</accession>
<dbReference type="GO" id="GO:0004222">
    <property type="term" value="F:metalloendopeptidase activity"/>
    <property type="evidence" value="ECO:0007669"/>
    <property type="project" value="TreeGrafter"/>
</dbReference>
<keyword evidence="11" id="KW-1185">Reference proteome</keyword>
<evidence type="ECO:0000313" key="11">
    <source>
        <dbReference type="Proteomes" id="UP000468581"/>
    </source>
</evidence>
<comment type="caution">
    <text evidence="10">The sequence shown here is derived from an EMBL/GenBank/DDBJ whole genome shotgun (WGS) entry which is preliminary data.</text>
</comment>
<evidence type="ECO:0000256" key="5">
    <source>
        <dbReference type="ARBA" id="ARBA00022801"/>
    </source>
</evidence>
<proteinExistence type="predicted"/>
<evidence type="ECO:0000256" key="2">
    <source>
        <dbReference type="ARBA" id="ARBA00004196"/>
    </source>
</evidence>
<dbReference type="AlphaFoldDB" id="A0A6P0UM88"/>
<dbReference type="PROSITE" id="PS51257">
    <property type="entry name" value="PROKAR_LIPOPROTEIN"/>
    <property type="match status" value="1"/>
</dbReference>
<dbReference type="InterPro" id="IPR016047">
    <property type="entry name" value="M23ase_b-sheet_dom"/>
</dbReference>
<dbReference type="RefSeq" id="WP_163607752.1">
    <property type="nucleotide sequence ID" value="NZ_JAABOO010000003.1"/>
</dbReference>
<keyword evidence="4" id="KW-0479">Metal-binding</keyword>
<dbReference type="Gene3D" id="2.70.70.10">
    <property type="entry name" value="Glucose Permease (Domain IIA)"/>
    <property type="match status" value="1"/>
</dbReference>
<gene>
    <name evidence="10" type="ORF">GWK08_13485</name>
</gene>